<evidence type="ECO:0000313" key="2">
    <source>
        <dbReference type="EMBL" id="VFJ76237.1"/>
    </source>
</evidence>
<evidence type="ECO:0000313" key="3">
    <source>
        <dbReference type="EMBL" id="VFJ76368.1"/>
    </source>
</evidence>
<sequence length="174" mass="19072">MSDWKKIVRTVAPTLGTALGGPMAGVATKFIADKLLGKSEATESEIEQAIAGGTPEQLAKLKEIDNQFKLEMEKLRIDLGKIQSEDRDSARKLFQVNVWPQIVLSVLFVGGYFTIVFALFTSTSSGIMQAIHDSQFFGVFTTLLGILTAAIPQILGFWFGSSMEIRNKTPVQTK</sequence>
<dbReference type="EMBL" id="CAADEZ010000921">
    <property type="protein sequence ID" value="VFJ76368.1"/>
    <property type="molecule type" value="Genomic_DNA"/>
</dbReference>
<evidence type="ECO:0000313" key="4">
    <source>
        <dbReference type="EMBL" id="VFK23110.1"/>
    </source>
</evidence>
<name>A0A450U1G4_9GAMM</name>
<proteinExistence type="predicted"/>
<protein>
    <recommendedName>
        <fullName evidence="5">Holin of 3TMs, for gene-transfer release</fullName>
    </recommendedName>
</protein>
<accession>A0A450U1G4</accession>
<reference evidence="3" key="1">
    <citation type="submission" date="2019-02" db="EMBL/GenBank/DDBJ databases">
        <authorList>
            <person name="Gruber-Vodicka R. H."/>
            <person name="Seah K. B. B."/>
        </authorList>
    </citation>
    <scope>NUCLEOTIDE SEQUENCE</scope>
    <source>
        <strain evidence="3">BECK_BZ163</strain>
        <strain evidence="4">BECK_BZ164</strain>
        <strain evidence="2">BECK_BZ165</strain>
    </source>
</reference>
<gene>
    <name evidence="3" type="ORF">BECKFM1743A_GA0114220_109211</name>
    <name evidence="4" type="ORF">BECKFM1743B_GA0114221_109021</name>
    <name evidence="2" type="ORF">BECKFM1743C_GA0114222_109181</name>
</gene>
<feature type="transmembrane region" description="Helical" evidence="1">
    <location>
        <begin position="136"/>
        <end position="159"/>
    </location>
</feature>
<dbReference type="EMBL" id="CAADFL010000902">
    <property type="protein sequence ID" value="VFK23110.1"/>
    <property type="molecule type" value="Genomic_DNA"/>
</dbReference>
<feature type="transmembrane region" description="Helical" evidence="1">
    <location>
        <begin position="102"/>
        <end position="124"/>
    </location>
</feature>
<organism evidence="3">
    <name type="scientific">Candidatus Kentrum sp. FM</name>
    <dbReference type="NCBI Taxonomy" id="2126340"/>
    <lineage>
        <taxon>Bacteria</taxon>
        <taxon>Pseudomonadati</taxon>
        <taxon>Pseudomonadota</taxon>
        <taxon>Gammaproteobacteria</taxon>
        <taxon>Candidatus Kentrum</taxon>
    </lineage>
</organism>
<keyword evidence="1" id="KW-1133">Transmembrane helix</keyword>
<evidence type="ECO:0008006" key="5">
    <source>
        <dbReference type="Google" id="ProtNLM"/>
    </source>
</evidence>
<keyword evidence="1" id="KW-0812">Transmembrane</keyword>
<evidence type="ECO:0000256" key="1">
    <source>
        <dbReference type="SAM" id="Phobius"/>
    </source>
</evidence>
<keyword evidence="1" id="KW-0472">Membrane</keyword>
<dbReference type="AlphaFoldDB" id="A0A450U1G4"/>
<dbReference type="EMBL" id="CAADFA010000918">
    <property type="protein sequence ID" value="VFJ76237.1"/>
    <property type="molecule type" value="Genomic_DNA"/>
</dbReference>